<comment type="function">
    <text evidence="6">Deoxyribonuclease which catalyzes (in vitro) the decatenation of kinetoplast DNA, which are circular DNA catenated to each other, producing linear DNA molecules. Plays an important role in chromosomal segregation and cell cycle progression during eye development probably via its DNA decatenation activity.</text>
</comment>
<keyword evidence="8" id="KW-1185">Reference proteome</keyword>
<comment type="similarity">
    <text evidence="1">Belongs to the metallo-dependent hydrolases superfamily. TatD-type hydrolase family.</text>
</comment>
<gene>
    <name evidence="7" type="ORF">DIABBA_LOCUS11053</name>
</gene>
<dbReference type="Pfam" id="PF01026">
    <property type="entry name" value="TatD_DNase"/>
    <property type="match status" value="2"/>
</dbReference>
<keyword evidence="2" id="KW-0540">Nuclease</keyword>
<dbReference type="InterPro" id="IPR050891">
    <property type="entry name" value="TatD-type_Hydrolase"/>
</dbReference>
<protein>
    <recommendedName>
        <fullName evidence="5">Deoxyribonuclease TATDN1</fullName>
    </recommendedName>
</protein>
<dbReference type="InterPro" id="IPR032466">
    <property type="entry name" value="Metal_Hydrolase"/>
</dbReference>
<proteinExistence type="inferred from homology"/>
<sequence>MTTFKFIDVSANLTHIEYSGCYGAHLTRIHKPDLPQVLERSWEAGLQKIIICPKDLNESRNSLKIAKSDKRLFCTIGCSPDNCLQFEENEEPDLHVQQIKDLIALGKEKVVAIGECGFTKGSYCNYNPFNLQLKWFKIHVELSKSFNLPLIISSDGNYAHQFLLRTLRTYPNLKGVIYCFEPTVDVIKRLVDAGFYIGYHARAMSTIKLIDVSANLTHAQYSGCYGHPPTKIHKADLQQVLERSWEAGLQRIIICGHDLNESRKGLKIAQSDKRLFCTIGCAYVNSLHFEESEEPDLYIEQVKAVIASGKEKIVAIGECGLNSCNRFYYPLDLQLKYFKIQVQMSKIFNLPFILSLSGNDVDKLMLNVLSSYPEVRGVIYIFNPTVQVMTRFIEAGFYIGLDTWSFMSEVTIKAIKIIPLDKIIFQTNCPNRVILRSFPGYWYISRENLDELLITKKEKWRPDFMVTNRSEPCNIRQVLDMAAFVTNMNKNDLAEQVYQNTMRLFFPGENL</sequence>
<dbReference type="GO" id="GO:0046872">
    <property type="term" value="F:metal ion binding"/>
    <property type="evidence" value="ECO:0007669"/>
    <property type="project" value="UniProtKB-KW"/>
</dbReference>
<keyword evidence="4" id="KW-0378">Hydrolase</keyword>
<dbReference type="PANTHER" id="PTHR10060:SF15">
    <property type="entry name" value="DEOXYRIBONUCLEASE TATDN1"/>
    <property type="match status" value="1"/>
</dbReference>
<accession>A0A9N9TBC2</accession>
<dbReference type="SUPFAM" id="SSF51556">
    <property type="entry name" value="Metallo-dependent hydrolases"/>
    <property type="match status" value="2"/>
</dbReference>
<keyword evidence="3" id="KW-0479">Metal-binding</keyword>
<evidence type="ECO:0000256" key="4">
    <source>
        <dbReference type="ARBA" id="ARBA00022801"/>
    </source>
</evidence>
<dbReference type="GO" id="GO:0008296">
    <property type="term" value="F:3'-5'-DNA exonuclease activity"/>
    <property type="evidence" value="ECO:0007669"/>
    <property type="project" value="TreeGrafter"/>
</dbReference>
<name>A0A9N9TBC2_DIABA</name>
<dbReference type="Gene3D" id="3.20.20.140">
    <property type="entry name" value="Metal-dependent hydrolases"/>
    <property type="match status" value="2"/>
</dbReference>
<dbReference type="AlphaFoldDB" id="A0A9N9TBC2"/>
<dbReference type="Proteomes" id="UP001153709">
    <property type="component" value="Chromosome 7"/>
</dbReference>
<dbReference type="InterPro" id="IPR001130">
    <property type="entry name" value="TatD-like"/>
</dbReference>
<evidence type="ECO:0000256" key="6">
    <source>
        <dbReference type="ARBA" id="ARBA00045223"/>
    </source>
</evidence>
<dbReference type="CDD" id="cd01310">
    <property type="entry name" value="TatD_DNAse"/>
    <property type="match status" value="1"/>
</dbReference>
<evidence type="ECO:0000256" key="5">
    <source>
        <dbReference type="ARBA" id="ARBA00039767"/>
    </source>
</evidence>
<dbReference type="OrthoDB" id="413993at2759"/>
<evidence type="ECO:0000313" key="7">
    <source>
        <dbReference type="EMBL" id="CAG9838125.1"/>
    </source>
</evidence>
<reference evidence="7" key="1">
    <citation type="submission" date="2022-01" db="EMBL/GenBank/DDBJ databases">
        <authorList>
            <person name="King R."/>
        </authorList>
    </citation>
    <scope>NUCLEOTIDE SEQUENCE</scope>
</reference>
<evidence type="ECO:0000256" key="1">
    <source>
        <dbReference type="ARBA" id="ARBA00009275"/>
    </source>
</evidence>
<organism evidence="7 8">
    <name type="scientific">Diabrotica balteata</name>
    <name type="common">Banded cucumber beetle</name>
    <dbReference type="NCBI Taxonomy" id="107213"/>
    <lineage>
        <taxon>Eukaryota</taxon>
        <taxon>Metazoa</taxon>
        <taxon>Ecdysozoa</taxon>
        <taxon>Arthropoda</taxon>
        <taxon>Hexapoda</taxon>
        <taxon>Insecta</taxon>
        <taxon>Pterygota</taxon>
        <taxon>Neoptera</taxon>
        <taxon>Endopterygota</taxon>
        <taxon>Coleoptera</taxon>
        <taxon>Polyphaga</taxon>
        <taxon>Cucujiformia</taxon>
        <taxon>Chrysomeloidea</taxon>
        <taxon>Chrysomelidae</taxon>
        <taxon>Galerucinae</taxon>
        <taxon>Diabroticina</taxon>
        <taxon>Diabroticites</taxon>
        <taxon>Diabrotica</taxon>
    </lineage>
</organism>
<evidence type="ECO:0000256" key="3">
    <source>
        <dbReference type="ARBA" id="ARBA00022723"/>
    </source>
</evidence>
<dbReference type="GO" id="GO:0005829">
    <property type="term" value="C:cytosol"/>
    <property type="evidence" value="ECO:0007669"/>
    <property type="project" value="TreeGrafter"/>
</dbReference>
<dbReference type="PANTHER" id="PTHR10060">
    <property type="entry name" value="TATD FAMILY DEOXYRIBONUCLEASE"/>
    <property type="match status" value="1"/>
</dbReference>
<evidence type="ECO:0000313" key="8">
    <source>
        <dbReference type="Proteomes" id="UP001153709"/>
    </source>
</evidence>
<dbReference type="EMBL" id="OU898282">
    <property type="protein sequence ID" value="CAG9838125.1"/>
    <property type="molecule type" value="Genomic_DNA"/>
</dbReference>
<evidence type="ECO:0000256" key="2">
    <source>
        <dbReference type="ARBA" id="ARBA00022722"/>
    </source>
</evidence>